<dbReference type="InterPro" id="IPR042267">
    <property type="entry name" value="VTC_sf"/>
</dbReference>
<dbReference type="EMBL" id="NRGR01000012">
    <property type="protein sequence ID" value="PCC39813.1"/>
    <property type="molecule type" value="Genomic_DNA"/>
</dbReference>
<dbReference type="OrthoDB" id="148766at2"/>
<protein>
    <recommendedName>
        <fullName evidence="1">VTC domain-containing protein</fullName>
    </recommendedName>
</protein>
<dbReference type="CDD" id="cd07750">
    <property type="entry name" value="PolyPPase_VTC_like"/>
    <property type="match status" value="1"/>
</dbReference>
<organism evidence="2 3">
    <name type="scientific">Brachybacterium alimentarium</name>
    <dbReference type="NCBI Taxonomy" id="47845"/>
    <lineage>
        <taxon>Bacteria</taxon>
        <taxon>Bacillati</taxon>
        <taxon>Actinomycetota</taxon>
        <taxon>Actinomycetes</taxon>
        <taxon>Micrococcales</taxon>
        <taxon>Dermabacteraceae</taxon>
        <taxon>Brachybacterium</taxon>
    </lineage>
</organism>
<reference evidence="2 3" key="1">
    <citation type="journal article" date="2017" name="Elife">
        <title>Extensive horizontal gene transfer in cheese-associated bacteria.</title>
        <authorList>
            <person name="Bonham K.S."/>
            <person name="Wolfe B.E."/>
            <person name="Dutton R.J."/>
        </authorList>
    </citation>
    <scope>NUCLEOTIDE SEQUENCE [LARGE SCALE GENOMIC DNA]</scope>
    <source>
        <strain evidence="2 3">341_9</strain>
    </source>
</reference>
<evidence type="ECO:0000259" key="1">
    <source>
        <dbReference type="Pfam" id="PF09359"/>
    </source>
</evidence>
<proteinExistence type="predicted"/>
<dbReference type="GO" id="GO:0006799">
    <property type="term" value="P:polyphosphate biosynthetic process"/>
    <property type="evidence" value="ECO:0007669"/>
    <property type="project" value="UniProtKB-ARBA"/>
</dbReference>
<dbReference type="InterPro" id="IPR033469">
    <property type="entry name" value="CYTH-like_dom_sf"/>
</dbReference>
<accession>A0A2A3YKJ5</accession>
<dbReference type="Gene3D" id="3.20.100.30">
    <property type="entry name" value="VTC, catalytic tunnel domain"/>
    <property type="match status" value="1"/>
</dbReference>
<feature type="domain" description="VTC" evidence="1">
    <location>
        <begin position="37"/>
        <end position="251"/>
    </location>
</feature>
<dbReference type="Proteomes" id="UP000218598">
    <property type="component" value="Unassembled WGS sequence"/>
</dbReference>
<keyword evidence="3" id="KW-1185">Reference proteome</keyword>
<name>A0A2A3YKJ5_9MICO</name>
<evidence type="ECO:0000313" key="2">
    <source>
        <dbReference type="EMBL" id="PCC39813.1"/>
    </source>
</evidence>
<sequence length="281" mass="31225">MSRSGEVSASEALGAAYSTLPGIDLATMEQQAALMTRVDRKYLVPASVALDLVEAMGEGLHVLEIGGERTFAYRSLYYDTPDLDAYRTAATKRRRRFKVRRREYVDAGSAFLEAKTRTGRGDTVKVREQVPMLYGEDLPLPGGEALAGASLEYVHARLVDAGVEPPTQRLRPVMETAYRRTTLLLGSEGSRATLDQALTWRGTALQRYRMDDLLVLETKSSASPGPIDRFLWRAHHRPQRISKFATGMALLDPSLPANRWHRTLQRIRPHVTPPVPATAPV</sequence>
<dbReference type="AlphaFoldDB" id="A0A2A3YKJ5"/>
<dbReference type="InterPro" id="IPR018966">
    <property type="entry name" value="VTC_domain"/>
</dbReference>
<dbReference type="RefSeq" id="WP_096196912.1">
    <property type="nucleotide sequence ID" value="NZ_NRGR01000012.1"/>
</dbReference>
<dbReference type="Pfam" id="PF09359">
    <property type="entry name" value="VTC"/>
    <property type="match status" value="1"/>
</dbReference>
<comment type="caution">
    <text evidence="2">The sequence shown here is derived from an EMBL/GenBank/DDBJ whole genome shotgun (WGS) entry which is preliminary data.</text>
</comment>
<gene>
    <name evidence="2" type="ORF">CIK66_07230</name>
</gene>
<dbReference type="SUPFAM" id="SSF55154">
    <property type="entry name" value="CYTH-like phosphatases"/>
    <property type="match status" value="1"/>
</dbReference>
<evidence type="ECO:0000313" key="3">
    <source>
        <dbReference type="Proteomes" id="UP000218598"/>
    </source>
</evidence>